<dbReference type="GO" id="GO:0004657">
    <property type="term" value="F:proline dehydrogenase activity"/>
    <property type="evidence" value="ECO:0007669"/>
    <property type="project" value="TreeGrafter"/>
</dbReference>
<sequence>MTEHGRVVIVGAGVFGLSTALELSRAGYKDIVVLDRHVPPVPDGSSVDISRIIRFDYGDGAYTNIAKEAYDRWSSGPEYKGIFYPSPFTLVAGKQNAYGCAWVDKCISHLDELGLEYERLADADVIKDLFPTLSGDLIHPDLYGYCNRNAGWADAAKGIALFRDLCIERGVSFISGAQGTVTGFEKDEKTGRIVAARTQSGDRVQGKDFILAAGAWSSTLVPMYNSTLATGQVLAFLKLSPEESQRLKDLPIYINFDSGWFCFPPHEESGYLKLAVHGWGYTRSEPQAGSASRPLSAPPVAPRSARRNFAPEDGVARLRAGLREVLPELADRAFDRTAVCWYTDTPTGDFIVDFHPDHPNLFLATGGSGHAYKFLPVLGKYTVQAFTKTLPRELAQKWRFREEYGKQGNPFEGDGSRGGPERRELTGAEKAKL</sequence>
<dbReference type="SUPFAM" id="SSF51905">
    <property type="entry name" value="FAD/NAD(P)-binding domain"/>
    <property type="match status" value="1"/>
</dbReference>
<dbReference type="SUPFAM" id="SSF54373">
    <property type="entry name" value="FAD-linked reductases, C-terminal domain"/>
    <property type="match status" value="1"/>
</dbReference>
<reference evidence="8 9" key="1">
    <citation type="journal article" date="2018" name="Front. Microbiol.">
        <title>Genome-Wide Analysis of Corynespora cassiicola Leaf Fall Disease Putative Effectors.</title>
        <authorList>
            <person name="Lopez D."/>
            <person name="Ribeiro S."/>
            <person name="Label P."/>
            <person name="Fumanal B."/>
            <person name="Venisse J.S."/>
            <person name="Kohler A."/>
            <person name="de Oliveira R.R."/>
            <person name="Labutti K."/>
            <person name="Lipzen A."/>
            <person name="Lail K."/>
            <person name="Bauer D."/>
            <person name="Ohm R.A."/>
            <person name="Barry K.W."/>
            <person name="Spatafora J."/>
            <person name="Grigoriev I.V."/>
            <person name="Martin F.M."/>
            <person name="Pujade-Renaud V."/>
        </authorList>
    </citation>
    <scope>NUCLEOTIDE SEQUENCE [LARGE SCALE GENOMIC DNA]</scope>
    <source>
        <strain evidence="8 9">Philippines</strain>
    </source>
</reference>
<evidence type="ECO:0000256" key="4">
    <source>
        <dbReference type="ARBA" id="ARBA00022827"/>
    </source>
</evidence>
<dbReference type="GO" id="GO:0008115">
    <property type="term" value="F:sarcosine oxidase activity"/>
    <property type="evidence" value="ECO:0007669"/>
    <property type="project" value="TreeGrafter"/>
</dbReference>
<dbReference type="Gene3D" id="3.50.50.60">
    <property type="entry name" value="FAD/NAD(P)-binding domain"/>
    <property type="match status" value="1"/>
</dbReference>
<keyword evidence="3" id="KW-0285">Flavoprotein</keyword>
<keyword evidence="9" id="KW-1185">Reference proteome</keyword>
<evidence type="ECO:0000256" key="1">
    <source>
        <dbReference type="ARBA" id="ARBA00001974"/>
    </source>
</evidence>
<organism evidence="8 9">
    <name type="scientific">Corynespora cassiicola Philippines</name>
    <dbReference type="NCBI Taxonomy" id="1448308"/>
    <lineage>
        <taxon>Eukaryota</taxon>
        <taxon>Fungi</taxon>
        <taxon>Dikarya</taxon>
        <taxon>Ascomycota</taxon>
        <taxon>Pezizomycotina</taxon>
        <taxon>Dothideomycetes</taxon>
        <taxon>Pleosporomycetidae</taxon>
        <taxon>Pleosporales</taxon>
        <taxon>Corynesporascaceae</taxon>
        <taxon>Corynespora</taxon>
    </lineage>
</organism>
<evidence type="ECO:0000256" key="6">
    <source>
        <dbReference type="SAM" id="MobiDB-lite"/>
    </source>
</evidence>
<protein>
    <submittedName>
        <fullName evidence="8">FAD-dependent oxidoreductase</fullName>
    </submittedName>
</protein>
<name>A0A2T2N431_CORCC</name>
<dbReference type="GO" id="GO:0050031">
    <property type="term" value="F:L-pipecolate oxidase activity"/>
    <property type="evidence" value="ECO:0007669"/>
    <property type="project" value="TreeGrafter"/>
</dbReference>
<comment type="similarity">
    <text evidence="2">Belongs to the MSOX/MTOX family.</text>
</comment>
<dbReference type="EMBL" id="KZ678150">
    <property type="protein sequence ID" value="PSN60160.1"/>
    <property type="molecule type" value="Genomic_DNA"/>
</dbReference>
<evidence type="ECO:0000259" key="7">
    <source>
        <dbReference type="Pfam" id="PF01266"/>
    </source>
</evidence>
<evidence type="ECO:0000256" key="5">
    <source>
        <dbReference type="ARBA" id="ARBA00023002"/>
    </source>
</evidence>
<dbReference type="PANTHER" id="PTHR10961">
    <property type="entry name" value="PEROXISOMAL SARCOSINE OXIDASE"/>
    <property type="match status" value="1"/>
</dbReference>
<dbReference type="InterPro" id="IPR036188">
    <property type="entry name" value="FAD/NAD-bd_sf"/>
</dbReference>
<dbReference type="GO" id="GO:0050660">
    <property type="term" value="F:flavin adenine dinucleotide binding"/>
    <property type="evidence" value="ECO:0007669"/>
    <property type="project" value="InterPro"/>
</dbReference>
<dbReference type="Pfam" id="PF01266">
    <property type="entry name" value="DAO"/>
    <property type="match status" value="1"/>
</dbReference>
<dbReference type="AlphaFoldDB" id="A0A2T2N431"/>
<feature type="compositionally biased region" description="Basic and acidic residues" evidence="6">
    <location>
        <begin position="419"/>
        <end position="433"/>
    </location>
</feature>
<dbReference type="Gene3D" id="3.30.9.10">
    <property type="entry name" value="D-Amino Acid Oxidase, subunit A, domain 2"/>
    <property type="match status" value="1"/>
</dbReference>
<accession>A0A2T2N431</accession>
<keyword evidence="4" id="KW-0274">FAD</keyword>
<keyword evidence="5" id="KW-0560">Oxidoreductase</keyword>
<comment type="cofactor">
    <cofactor evidence="1">
        <name>FAD</name>
        <dbReference type="ChEBI" id="CHEBI:57692"/>
    </cofactor>
</comment>
<evidence type="ECO:0000313" key="9">
    <source>
        <dbReference type="Proteomes" id="UP000240883"/>
    </source>
</evidence>
<dbReference type="STRING" id="1448308.A0A2T2N431"/>
<gene>
    <name evidence="8" type="ORF">BS50DRAFT_210716</name>
</gene>
<dbReference type="PANTHER" id="PTHR10961:SF45">
    <property type="entry name" value="FAD DEPENDENT OXIDOREDUCTASE DOMAIN-CONTAINING PROTEIN-RELATED"/>
    <property type="match status" value="1"/>
</dbReference>
<dbReference type="InterPro" id="IPR045170">
    <property type="entry name" value="MTOX"/>
</dbReference>
<feature type="region of interest" description="Disordered" evidence="6">
    <location>
        <begin position="405"/>
        <end position="433"/>
    </location>
</feature>
<evidence type="ECO:0000256" key="2">
    <source>
        <dbReference type="ARBA" id="ARBA00010989"/>
    </source>
</evidence>
<dbReference type="Proteomes" id="UP000240883">
    <property type="component" value="Unassembled WGS sequence"/>
</dbReference>
<feature type="region of interest" description="Disordered" evidence="6">
    <location>
        <begin position="285"/>
        <end position="306"/>
    </location>
</feature>
<evidence type="ECO:0000256" key="3">
    <source>
        <dbReference type="ARBA" id="ARBA00022630"/>
    </source>
</evidence>
<proteinExistence type="inferred from homology"/>
<dbReference type="InterPro" id="IPR006076">
    <property type="entry name" value="FAD-dep_OxRdtase"/>
</dbReference>
<evidence type="ECO:0000313" key="8">
    <source>
        <dbReference type="EMBL" id="PSN60160.1"/>
    </source>
</evidence>
<feature type="domain" description="FAD dependent oxidoreductase" evidence="7">
    <location>
        <begin position="6"/>
        <end position="384"/>
    </location>
</feature>
<dbReference type="OrthoDB" id="2219495at2759"/>